<dbReference type="SUPFAM" id="SSF53187">
    <property type="entry name" value="Zn-dependent exopeptidases"/>
    <property type="match status" value="1"/>
</dbReference>
<dbReference type="PANTHER" id="PTHR10404:SF46">
    <property type="entry name" value="VACUOLAR PROTEIN SORTING-ASSOCIATED PROTEIN 70"/>
    <property type="match status" value="1"/>
</dbReference>
<dbReference type="OrthoDB" id="5841748at2759"/>
<proteinExistence type="predicted"/>
<evidence type="ECO:0000313" key="1">
    <source>
        <dbReference type="EMBL" id="KZC06230.1"/>
    </source>
</evidence>
<dbReference type="EMBL" id="KQ434809">
    <property type="protein sequence ID" value="KZC06230.1"/>
    <property type="molecule type" value="Genomic_DNA"/>
</dbReference>
<dbReference type="Proteomes" id="UP000076502">
    <property type="component" value="Unassembled WGS sequence"/>
</dbReference>
<dbReference type="PANTHER" id="PTHR10404">
    <property type="entry name" value="N-ACETYLATED-ALPHA-LINKED ACIDIC DIPEPTIDASE"/>
    <property type="match status" value="1"/>
</dbReference>
<name>A0A154P526_DUFNO</name>
<sequence>MARGLSESSEFVTKRMCFSFLLSVGFLCLLCGFLLGRFATQRAIEFRAEKKRFELAGNGLESTEYLQRLVLEQLKRAPLDLDFEVNWKSFTLREDDIRRANGILSNLSLVHSVVDYQSYIVATVQGSREPDRYVVLSVSDEGVGIALKLAKILNDIQREHGWKPRRSLIFCLFFGPTNPCTETLSSFMRHRVLAYVAVHHQALQGRGPLIVSGSDAVKSAVLEAANIVRNLYSYNDQVIPLFNVPYNSTITRLALDIPHAVLSFMNNNFTFNDNDHQRELRKIILAQILSQTIWRLSECLIMTWNPTYFNETVSKALASINSTELLEMKEKIQDTSIKLLNNIEILNGRINTIDSTNTLDTRISNDLMMDLDRALLCSDTKSQSKTNWSEVLRLSHESDNIMYFNEMVKCYETAIKLLQNR</sequence>
<reference evidence="1 2" key="1">
    <citation type="submission" date="2015-07" db="EMBL/GenBank/DDBJ databases">
        <title>The genome of Dufourea novaeangliae.</title>
        <authorList>
            <person name="Pan H."/>
            <person name="Kapheim K."/>
        </authorList>
    </citation>
    <scope>NUCLEOTIDE SEQUENCE [LARGE SCALE GENOMIC DNA]</scope>
    <source>
        <strain evidence="1">0120121106</strain>
        <tissue evidence="1">Whole body</tissue>
    </source>
</reference>
<dbReference type="STRING" id="178035.A0A154P526"/>
<dbReference type="InterPro" id="IPR039373">
    <property type="entry name" value="Peptidase_M28B"/>
</dbReference>
<dbReference type="AlphaFoldDB" id="A0A154P526"/>
<organism evidence="1 2">
    <name type="scientific">Dufourea novaeangliae</name>
    <name type="common">Sweat bee</name>
    <dbReference type="NCBI Taxonomy" id="178035"/>
    <lineage>
        <taxon>Eukaryota</taxon>
        <taxon>Metazoa</taxon>
        <taxon>Ecdysozoa</taxon>
        <taxon>Arthropoda</taxon>
        <taxon>Hexapoda</taxon>
        <taxon>Insecta</taxon>
        <taxon>Pterygota</taxon>
        <taxon>Neoptera</taxon>
        <taxon>Endopterygota</taxon>
        <taxon>Hymenoptera</taxon>
        <taxon>Apocrita</taxon>
        <taxon>Aculeata</taxon>
        <taxon>Apoidea</taxon>
        <taxon>Anthophila</taxon>
        <taxon>Halictidae</taxon>
        <taxon>Rophitinae</taxon>
        <taxon>Dufourea</taxon>
    </lineage>
</organism>
<keyword evidence="2" id="KW-1185">Reference proteome</keyword>
<accession>A0A154P526</accession>
<dbReference type="GO" id="GO:0004180">
    <property type="term" value="F:carboxypeptidase activity"/>
    <property type="evidence" value="ECO:0007669"/>
    <property type="project" value="TreeGrafter"/>
</dbReference>
<evidence type="ECO:0000313" key="2">
    <source>
        <dbReference type="Proteomes" id="UP000076502"/>
    </source>
</evidence>
<protein>
    <submittedName>
        <fullName evidence="1">Uncharacterized protein</fullName>
    </submittedName>
</protein>
<dbReference type="Gene3D" id="3.40.630.10">
    <property type="entry name" value="Zn peptidases"/>
    <property type="match status" value="1"/>
</dbReference>
<gene>
    <name evidence="1" type="ORF">WN55_10139</name>
</gene>